<reference evidence="2 3" key="1">
    <citation type="submission" date="2021-02" db="EMBL/GenBank/DDBJ databases">
        <title>Porcisia hertigi Genome sequencing and assembly.</title>
        <authorList>
            <person name="Almutairi H."/>
            <person name="Gatherer D."/>
        </authorList>
    </citation>
    <scope>NUCLEOTIDE SEQUENCE [LARGE SCALE GENOMIC DNA]</scope>
    <source>
        <strain evidence="2 3">C119</strain>
    </source>
</reference>
<feature type="region of interest" description="Disordered" evidence="1">
    <location>
        <begin position="192"/>
        <end position="239"/>
    </location>
</feature>
<feature type="compositionally biased region" description="Low complexity" evidence="1">
    <location>
        <begin position="192"/>
        <end position="207"/>
    </location>
</feature>
<evidence type="ECO:0000313" key="2">
    <source>
        <dbReference type="EMBL" id="KAG5496432.1"/>
    </source>
</evidence>
<sequence length="318" mass="33408">MRNRLAREHKAIEESRARLSAVKQVAASRVNIVSSRGVEESIPCRDIGSSLEIRLSSLQVTSEHVSKARRRASAEARLVVSPKRATVVRPSLAASSVLHDSQQLRRQNTSHTDAQKCGDSLWDTSPNVHLTPATFSPTFNARALAASKDGSVPGGGPRGGVSQTGSVALVYQQTHSENVFLSRALAHPQSAAARKGSAAAASPSSSSSKRKGTLQQAESKASVMAVAPQPTSKERVGLSSAMAEKSSSLLVPTGSAAAATTSRKSPQLSVPHGAAVIPGPATGQLRAMPFCVECGQRHIDDLAKFCALCGHKRAFLPW</sequence>
<name>A0A836L431_9TRYP</name>
<proteinExistence type="predicted"/>
<evidence type="ECO:0000256" key="1">
    <source>
        <dbReference type="SAM" id="MobiDB-lite"/>
    </source>
</evidence>
<dbReference type="OrthoDB" id="267201at2759"/>
<dbReference type="EMBL" id="JAFJZO010000032">
    <property type="protein sequence ID" value="KAG5496432.1"/>
    <property type="molecule type" value="Genomic_DNA"/>
</dbReference>
<protein>
    <submittedName>
        <fullName evidence="2">Uncharacterized protein</fullName>
    </submittedName>
</protein>
<comment type="caution">
    <text evidence="2">The sequence shown here is derived from an EMBL/GenBank/DDBJ whole genome shotgun (WGS) entry which is preliminary data.</text>
</comment>
<dbReference type="KEGG" id="phet:94288835"/>
<dbReference type="AlphaFoldDB" id="A0A836L431"/>
<dbReference type="GeneID" id="94288835"/>
<accession>A0A836L431</accession>
<organism evidence="2 3">
    <name type="scientific">Porcisia hertigi</name>
    <dbReference type="NCBI Taxonomy" id="2761500"/>
    <lineage>
        <taxon>Eukaryota</taxon>
        <taxon>Discoba</taxon>
        <taxon>Euglenozoa</taxon>
        <taxon>Kinetoplastea</taxon>
        <taxon>Metakinetoplastina</taxon>
        <taxon>Trypanosomatida</taxon>
        <taxon>Trypanosomatidae</taxon>
        <taxon>Leishmaniinae</taxon>
        <taxon>Porcisia</taxon>
    </lineage>
</organism>
<dbReference type="Proteomes" id="UP000674318">
    <property type="component" value="Chromosome 32"/>
</dbReference>
<keyword evidence="3" id="KW-1185">Reference proteome</keyword>
<gene>
    <name evidence="2" type="ORF">JKF63_02734</name>
</gene>
<evidence type="ECO:0000313" key="3">
    <source>
        <dbReference type="Proteomes" id="UP000674318"/>
    </source>
</evidence>
<dbReference type="RefSeq" id="XP_067754915.1">
    <property type="nucleotide sequence ID" value="XM_067898758.1"/>
</dbReference>